<dbReference type="AlphaFoldDB" id="A0A453F0H0"/>
<dbReference type="Proteomes" id="UP000015105">
    <property type="component" value="Chromosome 3D"/>
</dbReference>
<evidence type="ECO:0000313" key="2">
    <source>
        <dbReference type="Proteomes" id="UP000015105"/>
    </source>
</evidence>
<keyword evidence="2" id="KW-1185">Reference proteome</keyword>
<reference evidence="1" key="3">
    <citation type="journal article" date="2017" name="Nature">
        <title>Genome sequence of the progenitor of the wheat D genome Aegilops tauschii.</title>
        <authorList>
            <person name="Luo M.C."/>
            <person name="Gu Y.Q."/>
            <person name="Puiu D."/>
            <person name="Wang H."/>
            <person name="Twardziok S.O."/>
            <person name="Deal K.R."/>
            <person name="Huo N."/>
            <person name="Zhu T."/>
            <person name="Wang L."/>
            <person name="Wang Y."/>
            <person name="McGuire P.E."/>
            <person name="Liu S."/>
            <person name="Long H."/>
            <person name="Ramasamy R.K."/>
            <person name="Rodriguez J.C."/>
            <person name="Van S.L."/>
            <person name="Yuan L."/>
            <person name="Wang Z."/>
            <person name="Xia Z."/>
            <person name="Xiao L."/>
            <person name="Anderson O.D."/>
            <person name="Ouyang S."/>
            <person name="Liang Y."/>
            <person name="Zimin A.V."/>
            <person name="Pertea G."/>
            <person name="Qi P."/>
            <person name="Bennetzen J.L."/>
            <person name="Dai X."/>
            <person name="Dawson M.W."/>
            <person name="Muller H.G."/>
            <person name="Kugler K."/>
            <person name="Rivarola-Duarte L."/>
            <person name="Spannagl M."/>
            <person name="Mayer K.F.X."/>
            <person name="Lu F.H."/>
            <person name="Bevan M.W."/>
            <person name="Leroy P."/>
            <person name="Li P."/>
            <person name="You F.M."/>
            <person name="Sun Q."/>
            <person name="Liu Z."/>
            <person name="Lyons E."/>
            <person name="Wicker T."/>
            <person name="Salzberg S.L."/>
            <person name="Devos K.M."/>
            <person name="Dvorak J."/>
        </authorList>
    </citation>
    <scope>NUCLEOTIDE SEQUENCE [LARGE SCALE GENOMIC DNA]</scope>
    <source>
        <strain evidence="1">cv. AL8/78</strain>
    </source>
</reference>
<reference evidence="2" key="2">
    <citation type="journal article" date="2017" name="Nat. Plants">
        <title>The Aegilops tauschii genome reveals multiple impacts of transposons.</title>
        <authorList>
            <person name="Zhao G."/>
            <person name="Zou C."/>
            <person name="Li K."/>
            <person name="Wang K."/>
            <person name="Li T."/>
            <person name="Gao L."/>
            <person name="Zhang X."/>
            <person name="Wang H."/>
            <person name="Yang Z."/>
            <person name="Liu X."/>
            <person name="Jiang W."/>
            <person name="Mao L."/>
            <person name="Kong X."/>
            <person name="Jiao Y."/>
            <person name="Jia J."/>
        </authorList>
    </citation>
    <scope>NUCLEOTIDE SEQUENCE [LARGE SCALE GENOMIC DNA]</scope>
    <source>
        <strain evidence="2">cv. AL8/78</strain>
    </source>
</reference>
<evidence type="ECO:0000313" key="1">
    <source>
        <dbReference type="EnsemblPlants" id="AET3Gv20530100.34"/>
    </source>
</evidence>
<dbReference type="Gramene" id="AET3Gv20530100.34">
    <property type="protein sequence ID" value="AET3Gv20530100.34"/>
    <property type="gene ID" value="AET3Gv20530100"/>
</dbReference>
<reference evidence="1" key="4">
    <citation type="submission" date="2019-03" db="UniProtKB">
        <authorList>
            <consortium name="EnsemblPlants"/>
        </authorList>
    </citation>
    <scope>IDENTIFICATION</scope>
</reference>
<protein>
    <submittedName>
        <fullName evidence="1">Uncharacterized protein</fullName>
    </submittedName>
</protein>
<name>A0A453F0H0_AEGTS</name>
<dbReference type="EnsemblPlants" id="AET3Gv20530100.34">
    <property type="protein sequence ID" value="AET3Gv20530100.34"/>
    <property type="gene ID" value="AET3Gv20530100"/>
</dbReference>
<accession>A0A453F0H0</accession>
<organism evidence="1 2">
    <name type="scientific">Aegilops tauschii subsp. strangulata</name>
    <name type="common">Goatgrass</name>
    <dbReference type="NCBI Taxonomy" id="200361"/>
    <lineage>
        <taxon>Eukaryota</taxon>
        <taxon>Viridiplantae</taxon>
        <taxon>Streptophyta</taxon>
        <taxon>Embryophyta</taxon>
        <taxon>Tracheophyta</taxon>
        <taxon>Spermatophyta</taxon>
        <taxon>Magnoliopsida</taxon>
        <taxon>Liliopsida</taxon>
        <taxon>Poales</taxon>
        <taxon>Poaceae</taxon>
        <taxon>BOP clade</taxon>
        <taxon>Pooideae</taxon>
        <taxon>Triticodae</taxon>
        <taxon>Triticeae</taxon>
        <taxon>Triticinae</taxon>
        <taxon>Aegilops</taxon>
    </lineage>
</organism>
<sequence>MAPVRKFNCLCCSQQLVHVLCVKHGEMSEGTVFFGSCSRREEELHYPWCGKSGRWCILGQSHAVLLSSIYRAVQESKRK</sequence>
<proteinExistence type="predicted"/>
<reference evidence="1" key="5">
    <citation type="journal article" date="2021" name="G3 (Bethesda)">
        <title>Aegilops tauschii genome assembly Aet v5.0 features greater sequence contiguity and improved annotation.</title>
        <authorList>
            <person name="Wang L."/>
            <person name="Zhu T."/>
            <person name="Rodriguez J.C."/>
            <person name="Deal K.R."/>
            <person name="Dubcovsky J."/>
            <person name="McGuire P.E."/>
            <person name="Lux T."/>
            <person name="Spannagl M."/>
            <person name="Mayer K.F.X."/>
            <person name="Baldrich P."/>
            <person name="Meyers B.C."/>
            <person name="Huo N."/>
            <person name="Gu Y.Q."/>
            <person name="Zhou H."/>
            <person name="Devos K.M."/>
            <person name="Bennetzen J.L."/>
            <person name="Unver T."/>
            <person name="Budak H."/>
            <person name="Gulick P.J."/>
            <person name="Galiba G."/>
            <person name="Kalapos B."/>
            <person name="Nelson D.R."/>
            <person name="Li P."/>
            <person name="You F.M."/>
            <person name="Luo M.C."/>
            <person name="Dvorak J."/>
        </authorList>
    </citation>
    <scope>NUCLEOTIDE SEQUENCE [LARGE SCALE GENOMIC DNA]</scope>
    <source>
        <strain evidence="1">cv. AL8/78</strain>
    </source>
</reference>
<reference evidence="2" key="1">
    <citation type="journal article" date="2014" name="Science">
        <title>Ancient hybridizations among the ancestral genomes of bread wheat.</title>
        <authorList>
            <consortium name="International Wheat Genome Sequencing Consortium,"/>
            <person name="Marcussen T."/>
            <person name="Sandve S.R."/>
            <person name="Heier L."/>
            <person name="Spannagl M."/>
            <person name="Pfeifer M."/>
            <person name="Jakobsen K.S."/>
            <person name="Wulff B.B."/>
            <person name="Steuernagel B."/>
            <person name="Mayer K.F."/>
            <person name="Olsen O.A."/>
        </authorList>
    </citation>
    <scope>NUCLEOTIDE SEQUENCE [LARGE SCALE GENOMIC DNA]</scope>
    <source>
        <strain evidence="2">cv. AL8/78</strain>
    </source>
</reference>